<comment type="caution">
    <text evidence="1">The sequence shown here is derived from an EMBL/GenBank/DDBJ whole genome shotgun (WGS) entry which is preliminary data.</text>
</comment>
<dbReference type="EMBL" id="JAVRFJ010000037">
    <property type="protein sequence ID" value="MDT0572295.1"/>
    <property type="molecule type" value="Genomic_DNA"/>
</dbReference>
<evidence type="ECO:0000313" key="2">
    <source>
        <dbReference type="Proteomes" id="UP001180737"/>
    </source>
</evidence>
<name>A0ABU2Z7G4_9ACTN</name>
<gene>
    <name evidence="1" type="ORF">RM704_33385</name>
</gene>
<accession>A0ABU2Z7G4</accession>
<dbReference type="InterPro" id="IPR025534">
    <property type="entry name" value="DUF4420"/>
</dbReference>
<dbReference type="Proteomes" id="UP001180737">
    <property type="component" value="Unassembled WGS sequence"/>
</dbReference>
<keyword evidence="2" id="KW-1185">Reference proteome</keyword>
<reference evidence="1" key="1">
    <citation type="submission" date="2024-05" db="EMBL/GenBank/DDBJ databases">
        <title>30 novel species of actinomycetes from the DSMZ collection.</title>
        <authorList>
            <person name="Nouioui I."/>
        </authorList>
    </citation>
    <scope>NUCLEOTIDE SEQUENCE</scope>
    <source>
        <strain evidence="1">DSM 3412</strain>
    </source>
</reference>
<evidence type="ECO:0000313" key="1">
    <source>
        <dbReference type="EMBL" id="MDT0572295.1"/>
    </source>
</evidence>
<sequence length="338" mass="36745">MSGADTDWRRELRFTWPVLGARRIAGEHMTLAPIGLAVTAGEVQVGLDARGDRHLLLPVARSEEVHEDLRSAHVRLKRESLRVEGRVQHYADLVCHRTDLGDLFDDVVSEVLQRLAVDGGAPAHTCRQTLDAWREMFQGRGGRLATSEQRGLFGELTVLEHVLHGDAFLRPTQIWTGPDRVPHDFRLPGTWDVEVKTLGRGGSTVEIHGLDQLAPPPGGRLTLVLVRLVEDASGTSLPELAERVVAAAADSRGVIEQLAKAGYSTADADLYAGARYGQPRLLGLAVDAGFPALTPADLRGPLPPGIDALRYTLDIADRLPDALDHEEVVARLEGRSTP</sequence>
<dbReference type="Pfam" id="PF14390">
    <property type="entry name" value="DUF4420"/>
    <property type="match status" value="1"/>
</dbReference>
<dbReference type="RefSeq" id="WP_052145952.1">
    <property type="nucleotide sequence ID" value="NZ_JAVRFJ010000037.1"/>
</dbReference>
<protein>
    <submittedName>
        <fullName evidence="1">PD-(D/E)XK motif protein</fullName>
    </submittedName>
</protein>
<organism evidence="1 2">
    <name type="scientific">Streptomyces gottesmaniae</name>
    <dbReference type="NCBI Taxonomy" id="3075518"/>
    <lineage>
        <taxon>Bacteria</taxon>
        <taxon>Bacillati</taxon>
        <taxon>Actinomycetota</taxon>
        <taxon>Actinomycetes</taxon>
        <taxon>Kitasatosporales</taxon>
        <taxon>Streptomycetaceae</taxon>
        <taxon>Streptomyces</taxon>
    </lineage>
</organism>
<proteinExistence type="predicted"/>